<gene>
    <name evidence="1" type="ORF">HPBE_LOCUS23769</name>
</gene>
<protein>
    <submittedName>
        <fullName evidence="1 3">Uncharacterized protein</fullName>
    </submittedName>
</protein>
<dbReference type="EMBL" id="UZAH01035459">
    <property type="protein sequence ID" value="VDP40844.1"/>
    <property type="molecule type" value="Genomic_DNA"/>
</dbReference>
<accession>A0A183GM50</accession>
<dbReference type="Proteomes" id="UP000050761">
    <property type="component" value="Unassembled WGS sequence"/>
</dbReference>
<organism evidence="2 3">
    <name type="scientific">Heligmosomoides polygyrus</name>
    <name type="common">Parasitic roundworm</name>
    <dbReference type="NCBI Taxonomy" id="6339"/>
    <lineage>
        <taxon>Eukaryota</taxon>
        <taxon>Metazoa</taxon>
        <taxon>Ecdysozoa</taxon>
        <taxon>Nematoda</taxon>
        <taxon>Chromadorea</taxon>
        <taxon>Rhabditida</taxon>
        <taxon>Rhabditina</taxon>
        <taxon>Rhabditomorpha</taxon>
        <taxon>Strongyloidea</taxon>
        <taxon>Heligmosomidae</taxon>
        <taxon>Heligmosomoides</taxon>
    </lineage>
</organism>
<reference evidence="3" key="2">
    <citation type="submission" date="2019-09" db="UniProtKB">
        <authorList>
            <consortium name="WormBaseParasite"/>
        </authorList>
    </citation>
    <scope>IDENTIFICATION</scope>
</reference>
<evidence type="ECO:0000313" key="1">
    <source>
        <dbReference type="EMBL" id="VDP40844.1"/>
    </source>
</evidence>
<reference evidence="1 2" key="1">
    <citation type="submission" date="2018-11" db="EMBL/GenBank/DDBJ databases">
        <authorList>
            <consortium name="Pathogen Informatics"/>
        </authorList>
    </citation>
    <scope>NUCLEOTIDE SEQUENCE [LARGE SCALE GENOMIC DNA]</scope>
</reference>
<evidence type="ECO:0000313" key="3">
    <source>
        <dbReference type="WBParaSite" id="HPBE_0002377001-mRNA-1"/>
    </source>
</evidence>
<name>A0A183GM50_HELPZ</name>
<keyword evidence="2" id="KW-1185">Reference proteome</keyword>
<dbReference type="AlphaFoldDB" id="A0A183GM50"/>
<sequence length="87" mass="9727">MDLSYACNPGQLSMSVVLVDMKKATEQPKLSRKIASIRPVARRPLPGGSADCSFLHVIDTILRNLAGRMQANRIPRIDAYKRVQRMC</sequence>
<evidence type="ECO:0000313" key="2">
    <source>
        <dbReference type="Proteomes" id="UP000050761"/>
    </source>
</evidence>
<accession>A0A3P8E8M2</accession>
<proteinExistence type="predicted"/>
<dbReference type="WBParaSite" id="HPBE_0002377001-mRNA-1">
    <property type="protein sequence ID" value="HPBE_0002377001-mRNA-1"/>
    <property type="gene ID" value="HPBE_0002377001"/>
</dbReference>